<dbReference type="PANTHER" id="PTHR30319:SF1">
    <property type="entry name" value="TRANSCRIPTIONAL REPRESSOR PAAX"/>
    <property type="match status" value="1"/>
</dbReference>
<protein>
    <recommendedName>
        <fullName evidence="1">Transcriptional repressor PaaX-like central Cas2-like domain-containing protein</fullName>
    </recommendedName>
</protein>
<dbReference type="InterPro" id="IPR036390">
    <property type="entry name" value="WH_DNA-bd_sf"/>
</dbReference>
<reference evidence="3" key="1">
    <citation type="submission" date="2017-09" db="EMBL/GenBank/DDBJ databases">
        <title>Depth-based differentiation of microbial function through sediment-hosted aquifers and enrichment of novel symbionts in the deep terrestrial subsurface.</title>
        <authorList>
            <person name="Probst A.J."/>
            <person name="Ladd B."/>
            <person name="Jarett J.K."/>
            <person name="Geller-Mcgrath D.E."/>
            <person name="Sieber C.M.K."/>
            <person name="Emerson J.B."/>
            <person name="Anantharaman K."/>
            <person name="Thomas B.C."/>
            <person name="Malmstrom R."/>
            <person name="Stieglmeier M."/>
            <person name="Klingl A."/>
            <person name="Woyke T."/>
            <person name="Ryan C.M."/>
            <person name="Banfield J.F."/>
        </authorList>
    </citation>
    <scope>NUCLEOTIDE SEQUENCE [LARGE SCALE GENOMIC DNA]</scope>
</reference>
<comment type="caution">
    <text evidence="2">The sequence shown here is derived from an EMBL/GenBank/DDBJ whole genome shotgun (WGS) entry which is preliminary data.</text>
</comment>
<organism evidence="2 3">
    <name type="scientific">Candidatus Tagabacteria bacterium CG03_land_8_20_14_0_80_41_22</name>
    <dbReference type="NCBI Taxonomy" id="1975020"/>
    <lineage>
        <taxon>Bacteria</taxon>
        <taxon>Candidatus Tagaibacteriota</taxon>
    </lineage>
</organism>
<evidence type="ECO:0000313" key="3">
    <source>
        <dbReference type="Proteomes" id="UP000228561"/>
    </source>
</evidence>
<dbReference type="Proteomes" id="UP000228561">
    <property type="component" value="Unassembled WGS sequence"/>
</dbReference>
<gene>
    <name evidence="2" type="ORF">COS58_00450</name>
</gene>
<evidence type="ECO:0000313" key="2">
    <source>
        <dbReference type="EMBL" id="PIU99780.1"/>
    </source>
</evidence>
<dbReference type="PANTHER" id="PTHR30319">
    <property type="entry name" value="PHENYLACETIC ACID REGULATOR-RELATED TRANSCRIPTIONAL REPRESSOR"/>
    <property type="match status" value="1"/>
</dbReference>
<dbReference type="AlphaFoldDB" id="A0A2M7B9L1"/>
<accession>A0A2M7B9L1</accession>
<dbReference type="GO" id="GO:0006351">
    <property type="term" value="P:DNA-templated transcription"/>
    <property type="evidence" value="ECO:0007669"/>
    <property type="project" value="TreeGrafter"/>
</dbReference>
<dbReference type="SUPFAM" id="SSF143430">
    <property type="entry name" value="TTP0101/SSO1404-like"/>
    <property type="match status" value="1"/>
</dbReference>
<dbReference type="InterPro" id="IPR048846">
    <property type="entry name" value="PaaX-like_central"/>
</dbReference>
<dbReference type="Pfam" id="PF20803">
    <property type="entry name" value="PaaX_M"/>
    <property type="match status" value="1"/>
</dbReference>
<dbReference type="Gene3D" id="3.30.70.2650">
    <property type="match status" value="1"/>
</dbReference>
<sequence length="184" mass="21994">MPRGQGEIQRKTLLLLFGGLAIGLSASPRASFQILKSLAKNWEAINKQSLKRAIKRLYESKLVEEKQNKDGSVTLVLTENGKKKVLTYQLDEMRIKKPEKWDRKWRVVLFDIPENRKKIREALRYHLKNLEFYEFQKSVFVHPYDCKNEIDYLIEFYDIRKFVRFILADEIDNELRLKQYFGFT</sequence>
<name>A0A2M7B9L1_9BACT</name>
<dbReference type="EMBL" id="PEVG01000003">
    <property type="protein sequence ID" value="PIU99780.1"/>
    <property type="molecule type" value="Genomic_DNA"/>
</dbReference>
<feature type="domain" description="Transcriptional repressor PaaX-like central Cas2-like" evidence="1">
    <location>
        <begin position="99"/>
        <end position="172"/>
    </location>
</feature>
<dbReference type="SUPFAM" id="SSF46785">
    <property type="entry name" value="Winged helix' DNA-binding domain"/>
    <property type="match status" value="1"/>
</dbReference>
<proteinExistence type="predicted"/>
<evidence type="ECO:0000259" key="1">
    <source>
        <dbReference type="Pfam" id="PF20803"/>
    </source>
</evidence>